<evidence type="ECO:0008006" key="9">
    <source>
        <dbReference type="Google" id="ProtNLM"/>
    </source>
</evidence>
<keyword evidence="8" id="KW-1185">Reference proteome</keyword>
<reference evidence="8" key="1">
    <citation type="journal article" date="2019" name="Int. J. Syst. Evol. Microbiol.">
        <title>The Global Catalogue of Microorganisms (GCM) 10K type strain sequencing project: providing services to taxonomists for standard genome sequencing and annotation.</title>
        <authorList>
            <consortium name="The Broad Institute Genomics Platform"/>
            <consortium name="The Broad Institute Genome Sequencing Center for Infectious Disease"/>
            <person name="Wu L."/>
            <person name="Ma J."/>
        </authorList>
    </citation>
    <scope>NUCLEOTIDE SEQUENCE [LARGE SCALE GENOMIC DNA]</scope>
    <source>
        <strain evidence="8">JCM 17782</strain>
    </source>
</reference>
<evidence type="ECO:0000256" key="2">
    <source>
        <dbReference type="ARBA" id="ARBA00022729"/>
    </source>
</evidence>
<evidence type="ECO:0000256" key="6">
    <source>
        <dbReference type="SAM" id="MobiDB-lite"/>
    </source>
</evidence>
<comment type="caution">
    <text evidence="7">The sequence shown here is derived from an EMBL/GenBank/DDBJ whole genome shotgun (WGS) entry which is preliminary data.</text>
</comment>
<evidence type="ECO:0000256" key="3">
    <source>
        <dbReference type="ARBA" id="ARBA00023136"/>
    </source>
</evidence>
<keyword evidence="1" id="KW-1003">Cell membrane</keyword>
<evidence type="ECO:0000256" key="4">
    <source>
        <dbReference type="ARBA" id="ARBA00023139"/>
    </source>
</evidence>
<gene>
    <name evidence="7" type="ORF">GCM10023161_42480</name>
</gene>
<proteinExistence type="predicted"/>
<keyword evidence="3" id="KW-0472">Membrane</keyword>
<organism evidence="7 8">
    <name type="scientific">Mycobacterium paraffinicum</name>
    <dbReference type="NCBI Taxonomy" id="53378"/>
    <lineage>
        <taxon>Bacteria</taxon>
        <taxon>Bacillati</taxon>
        <taxon>Actinomycetota</taxon>
        <taxon>Actinomycetes</taxon>
        <taxon>Mycobacteriales</taxon>
        <taxon>Mycobacteriaceae</taxon>
        <taxon>Mycobacterium</taxon>
    </lineage>
</organism>
<evidence type="ECO:0000256" key="5">
    <source>
        <dbReference type="ARBA" id="ARBA00023288"/>
    </source>
</evidence>
<dbReference type="Pfam" id="PF14041">
    <property type="entry name" value="Lipoprotein_21"/>
    <property type="match status" value="1"/>
</dbReference>
<feature type="region of interest" description="Disordered" evidence="6">
    <location>
        <begin position="1"/>
        <end position="24"/>
    </location>
</feature>
<evidence type="ECO:0000256" key="1">
    <source>
        <dbReference type="ARBA" id="ARBA00022475"/>
    </source>
</evidence>
<name>A0ABP8F311_9MYCO</name>
<keyword evidence="4" id="KW-0564">Palmitate</keyword>
<dbReference type="InterPro" id="IPR025971">
    <property type="entry name" value="LppP/LprE"/>
</dbReference>
<dbReference type="Proteomes" id="UP001501417">
    <property type="component" value="Unassembled WGS sequence"/>
</dbReference>
<dbReference type="EMBL" id="BAABGF010000048">
    <property type="protein sequence ID" value="GAA4293814.1"/>
    <property type="molecule type" value="Genomic_DNA"/>
</dbReference>
<accession>A0ABP8F311</accession>
<keyword evidence="2" id="KW-0732">Signal</keyword>
<protein>
    <recommendedName>
        <fullName evidence="9">LppP/LprE family lipoprotein</fullName>
    </recommendedName>
</protein>
<keyword evidence="5" id="KW-0449">Lipoprotein</keyword>
<evidence type="ECO:0000313" key="7">
    <source>
        <dbReference type="EMBL" id="GAA4293814.1"/>
    </source>
</evidence>
<evidence type="ECO:0000313" key="8">
    <source>
        <dbReference type="Proteomes" id="UP001501417"/>
    </source>
</evidence>
<sequence>MIDSPQGGQPWKADASTLDHPDRNPLVSVAETRNTVTIEVDLAGQTKLLGQHFTPTVSILISHPRPGMDFDAQECDWSASAAVGERQTVTAPTAQAPDPTSPPAEAAVPPSNAASCGPDEATAMQSALNQLAAESVTGRGWNRAPIAGNYDPCADLSTILVTVQGGTGSSPVQALMFHRGIYLGTGTLKAYGFTSLNSAASTNDTVVLSYRTGQSCTACNDGTVTNVRFHWDGTKVQMLDPPPPS</sequence>
<feature type="region of interest" description="Disordered" evidence="6">
    <location>
        <begin position="89"/>
        <end position="113"/>
    </location>
</feature>